<proteinExistence type="predicted"/>
<accession>A0AAD9PLU9</accession>
<dbReference type="AlphaFoldDB" id="A0AAD9PLU9"/>
<feature type="region of interest" description="Disordered" evidence="1">
    <location>
        <begin position="96"/>
        <end position="116"/>
    </location>
</feature>
<dbReference type="RefSeq" id="XP_067804024.1">
    <property type="nucleotide sequence ID" value="XM_067945233.1"/>
</dbReference>
<reference evidence="2" key="1">
    <citation type="journal article" date="2023" name="Nat. Microbiol.">
        <title>Babesia duncani multi-omics identifies virulence factors and drug targets.</title>
        <authorList>
            <person name="Singh P."/>
            <person name="Lonardi S."/>
            <person name="Liang Q."/>
            <person name="Vydyam P."/>
            <person name="Khabirova E."/>
            <person name="Fang T."/>
            <person name="Gihaz S."/>
            <person name="Thekkiniath J."/>
            <person name="Munshi M."/>
            <person name="Abel S."/>
            <person name="Ciampossin L."/>
            <person name="Batugedara G."/>
            <person name="Gupta M."/>
            <person name="Lu X.M."/>
            <person name="Lenz T."/>
            <person name="Chakravarty S."/>
            <person name="Cornillot E."/>
            <person name="Hu Y."/>
            <person name="Ma W."/>
            <person name="Gonzalez L.M."/>
            <person name="Sanchez S."/>
            <person name="Estrada K."/>
            <person name="Sanchez-Flores A."/>
            <person name="Montero E."/>
            <person name="Harb O.S."/>
            <person name="Le Roch K.G."/>
            <person name="Mamoun C.B."/>
        </authorList>
    </citation>
    <scope>NUCLEOTIDE SEQUENCE</scope>
    <source>
        <strain evidence="2">WA1</strain>
    </source>
</reference>
<feature type="compositionally biased region" description="Basic residues" evidence="1">
    <location>
        <begin position="102"/>
        <end position="111"/>
    </location>
</feature>
<keyword evidence="3" id="KW-1185">Reference proteome</keyword>
<evidence type="ECO:0000313" key="2">
    <source>
        <dbReference type="EMBL" id="KAK2197182.1"/>
    </source>
</evidence>
<protein>
    <submittedName>
        <fullName evidence="2">Uncharacterized protein</fullName>
    </submittedName>
</protein>
<gene>
    <name evidence="2" type="ORF">BdWA1_000181</name>
</gene>
<sequence>MDPLALLEQECLESRSSVTNDANTFIKKRESRESHVTEHSLEDPKPKDDKEDTILDKPALEEGKIIRVIHYKNRDSLYRSENEEKIKTLKTHRKEEYIKEHKPNHKKRSRSYSKVEKLNTATASKITNEPKYTLSAIERMILRNEEMVHRHSKAFLEDMKSLGKYSDD</sequence>
<feature type="compositionally biased region" description="Basic and acidic residues" evidence="1">
    <location>
        <begin position="27"/>
        <end position="55"/>
    </location>
</feature>
<evidence type="ECO:0000256" key="1">
    <source>
        <dbReference type="SAM" id="MobiDB-lite"/>
    </source>
</evidence>
<feature type="region of interest" description="Disordered" evidence="1">
    <location>
        <begin position="19"/>
        <end position="55"/>
    </location>
</feature>
<name>A0AAD9PLU9_9APIC</name>
<dbReference type="EMBL" id="JALLKP010000001">
    <property type="protein sequence ID" value="KAK2197182.1"/>
    <property type="molecule type" value="Genomic_DNA"/>
</dbReference>
<organism evidence="2 3">
    <name type="scientific">Babesia duncani</name>
    <dbReference type="NCBI Taxonomy" id="323732"/>
    <lineage>
        <taxon>Eukaryota</taxon>
        <taxon>Sar</taxon>
        <taxon>Alveolata</taxon>
        <taxon>Apicomplexa</taxon>
        <taxon>Aconoidasida</taxon>
        <taxon>Piroplasmida</taxon>
        <taxon>Babesiidae</taxon>
        <taxon>Babesia</taxon>
    </lineage>
</organism>
<dbReference type="GeneID" id="94334479"/>
<evidence type="ECO:0000313" key="3">
    <source>
        <dbReference type="Proteomes" id="UP001214638"/>
    </source>
</evidence>
<dbReference type="KEGG" id="bdw:94334479"/>
<comment type="caution">
    <text evidence="2">The sequence shown here is derived from an EMBL/GenBank/DDBJ whole genome shotgun (WGS) entry which is preliminary data.</text>
</comment>
<dbReference type="Proteomes" id="UP001214638">
    <property type="component" value="Unassembled WGS sequence"/>
</dbReference>